<evidence type="ECO:0000256" key="6">
    <source>
        <dbReference type="ARBA" id="ARBA00022695"/>
    </source>
</evidence>
<keyword evidence="5" id="KW-0808">Transferase</keyword>
<evidence type="ECO:0000256" key="8">
    <source>
        <dbReference type="ARBA" id="ARBA00023242"/>
    </source>
</evidence>
<comment type="subcellular location">
    <subcellularLocation>
        <location evidence="1">Nucleus</location>
    </subcellularLocation>
</comment>
<dbReference type="Gene3D" id="3.90.1100.10">
    <property type="match status" value="1"/>
</dbReference>
<dbReference type="GO" id="GO:0032549">
    <property type="term" value="F:ribonucleoside binding"/>
    <property type="evidence" value="ECO:0007669"/>
    <property type="project" value="InterPro"/>
</dbReference>
<sequence>MGKKNRDSNVIVKTSPSSRQQDPAFEYLTKTFNSTNGPIQAMCDVTRPHVDSFNWMLKEGLMKAASAILPLEFETNTKLRVKLKFVSLEIARPKAKVIVGANRRSHYVYPAEARMSKSTYSGTLHARIHAEVFDQNGKLIGRESYDRSLGSIPVMVRSDACNLANMTTKELCSKYEEPNENGGYFVVKGYERILRLLTMTRRNYPMAMSRGRWRQRGPGFTDRGLQIRCLSDDQRGVENTLHYLDTGAISLAFMYRKEMYFIPVVMILK</sequence>
<dbReference type="Pfam" id="PF04563">
    <property type="entry name" value="RNA_pol_Rpb2_1"/>
    <property type="match status" value="1"/>
</dbReference>
<keyword evidence="4" id="KW-0240">DNA-directed RNA polymerase</keyword>
<evidence type="ECO:0000256" key="1">
    <source>
        <dbReference type="ARBA" id="ARBA00004123"/>
    </source>
</evidence>
<reference evidence="10" key="1">
    <citation type="submission" date="2021-02" db="EMBL/GenBank/DDBJ databases">
        <authorList>
            <person name="Nowell W R."/>
        </authorList>
    </citation>
    <scope>NUCLEOTIDE SEQUENCE</scope>
</reference>
<dbReference type="PANTHER" id="PTHR20856">
    <property type="entry name" value="DNA-DIRECTED RNA POLYMERASE I SUBUNIT 2"/>
    <property type="match status" value="1"/>
</dbReference>
<keyword evidence="6" id="KW-0548">Nucleotidyltransferase</keyword>
<evidence type="ECO:0000313" key="11">
    <source>
        <dbReference type="Proteomes" id="UP000681967"/>
    </source>
</evidence>
<evidence type="ECO:0000256" key="4">
    <source>
        <dbReference type="ARBA" id="ARBA00022478"/>
    </source>
</evidence>
<dbReference type="EC" id="2.7.7.6" evidence="3"/>
<dbReference type="EMBL" id="CAJOBH010004030">
    <property type="protein sequence ID" value="CAF3975341.1"/>
    <property type="molecule type" value="Genomic_DNA"/>
</dbReference>
<dbReference type="GO" id="GO:0003677">
    <property type="term" value="F:DNA binding"/>
    <property type="evidence" value="ECO:0007669"/>
    <property type="project" value="InterPro"/>
</dbReference>
<gene>
    <name evidence="10" type="ORF">BYL167_LOCUS12312</name>
</gene>
<dbReference type="FunFam" id="3.90.1100.10:FF:000008">
    <property type="entry name" value="DNA-directed RNA polymerase subunit beta"/>
    <property type="match status" value="1"/>
</dbReference>
<dbReference type="GO" id="GO:0000428">
    <property type="term" value="C:DNA-directed RNA polymerase complex"/>
    <property type="evidence" value="ECO:0007669"/>
    <property type="project" value="UniProtKB-KW"/>
</dbReference>
<evidence type="ECO:0000313" key="10">
    <source>
        <dbReference type="EMBL" id="CAF3975341.1"/>
    </source>
</evidence>
<dbReference type="Gene3D" id="3.90.1110.10">
    <property type="entry name" value="RNA polymerase Rpb2, domain 2"/>
    <property type="match status" value="1"/>
</dbReference>
<feature type="non-terminal residue" evidence="10">
    <location>
        <position position="1"/>
    </location>
</feature>
<dbReference type="InterPro" id="IPR015712">
    <property type="entry name" value="DNA-dir_RNA_pol_su2"/>
</dbReference>
<evidence type="ECO:0000259" key="9">
    <source>
        <dbReference type="Pfam" id="PF04563"/>
    </source>
</evidence>
<name>A0A8S2N463_9BILA</name>
<dbReference type="GO" id="GO:0005634">
    <property type="term" value="C:nucleus"/>
    <property type="evidence" value="ECO:0007669"/>
    <property type="project" value="UniProtKB-SubCell"/>
</dbReference>
<keyword evidence="7" id="KW-0804">Transcription</keyword>
<dbReference type="SUPFAM" id="SSF64484">
    <property type="entry name" value="beta and beta-prime subunits of DNA dependent RNA-polymerase"/>
    <property type="match status" value="1"/>
</dbReference>
<evidence type="ECO:0000256" key="5">
    <source>
        <dbReference type="ARBA" id="ARBA00022679"/>
    </source>
</evidence>
<evidence type="ECO:0000256" key="3">
    <source>
        <dbReference type="ARBA" id="ARBA00012418"/>
    </source>
</evidence>
<dbReference type="Proteomes" id="UP000681967">
    <property type="component" value="Unassembled WGS sequence"/>
</dbReference>
<keyword evidence="8" id="KW-0539">Nucleus</keyword>
<dbReference type="InterPro" id="IPR007644">
    <property type="entry name" value="RNA_pol_bsu_protrusion"/>
</dbReference>
<comment type="caution">
    <text evidence="10">The sequence shown here is derived from an EMBL/GenBank/DDBJ whole genome shotgun (WGS) entry which is preliminary data.</text>
</comment>
<accession>A0A8S2N463</accession>
<dbReference type="GO" id="GO:0006351">
    <property type="term" value="P:DNA-templated transcription"/>
    <property type="evidence" value="ECO:0007669"/>
    <property type="project" value="InterPro"/>
</dbReference>
<comment type="similarity">
    <text evidence="2">Belongs to the RNA polymerase beta chain family.</text>
</comment>
<evidence type="ECO:0000256" key="2">
    <source>
        <dbReference type="ARBA" id="ARBA00006835"/>
    </source>
</evidence>
<dbReference type="GO" id="GO:0003899">
    <property type="term" value="F:DNA-directed RNA polymerase activity"/>
    <property type="evidence" value="ECO:0007669"/>
    <property type="project" value="UniProtKB-EC"/>
</dbReference>
<feature type="domain" description="RNA polymerase beta subunit protrusion" evidence="9">
    <location>
        <begin position="46"/>
        <end position="198"/>
    </location>
</feature>
<evidence type="ECO:0000256" key="7">
    <source>
        <dbReference type="ARBA" id="ARBA00023163"/>
    </source>
</evidence>
<dbReference type="InterPro" id="IPR037034">
    <property type="entry name" value="RNA_pol_Rpb2_2_sf"/>
</dbReference>
<protein>
    <recommendedName>
        <fullName evidence="3">DNA-directed RNA polymerase</fullName>
        <ecNumber evidence="3">2.7.7.6</ecNumber>
    </recommendedName>
</protein>
<dbReference type="AlphaFoldDB" id="A0A8S2N463"/>
<organism evidence="10 11">
    <name type="scientific">Rotaria magnacalcarata</name>
    <dbReference type="NCBI Taxonomy" id="392030"/>
    <lineage>
        <taxon>Eukaryota</taxon>
        <taxon>Metazoa</taxon>
        <taxon>Spiralia</taxon>
        <taxon>Gnathifera</taxon>
        <taxon>Rotifera</taxon>
        <taxon>Eurotatoria</taxon>
        <taxon>Bdelloidea</taxon>
        <taxon>Philodinida</taxon>
        <taxon>Philodinidae</taxon>
        <taxon>Rotaria</taxon>
    </lineage>
</organism>
<proteinExistence type="inferred from homology"/>